<dbReference type="PROSITE" id="PS50250">
    <property type="entry name" value="PCI"/>
    <property type="match status" value="1"/>
</dbReference>
<evidence type="ECO:0000256" key="7">
    <source>
        <dbReference type="ARBA" id="ARBA00023242"/>
    </source>
</evidence>
<evidence type="ECO:0000256" key="6">
    <source>
        <dbReference type="ARBA" id="ARBA00022790"/>
    </source>
</evidence>
<evidence type="ECO:0000259" key="9">
    <source>
        <dbReference type="PROSITE" id="PS50250"/>
    </source>
</evidence>
<dbReference type="InterPro" id="IPR050756">
    <property type="entry name" value="CSN3"/>
</dbReference>
<evidence type="ECO:0000256" key="3">
    <source>
        <dbReference type="ARBA" id="ARBA00007084"/>
    </source>
</evidence>
<reference evidence="10" key="1">
    <citation type="journal article" date="2020" name="Nat. Commun.">
        <title>Large-scale genome sequencing of mycorrhizal fungi provides insights into the early evolution of symbiotic traits.</title>
        <authorList>
            <person name="Miyauchi S."/>
            <person name="Kiss E."/>
            <person name="Kuo A."/>
            <person name="Drula E."/>
            <person name="Kohler A."/>
            <person name="Sanchez-Garcia M."/>
            <person name="Morin E."/>
            <person name="Andreopoulos B."/>
            <person name="Barry K.W."/>
            <person name="Bonito G."/>
            <person name="Buee M."/>
            <person name="Carver A."/>
            <person name="Chen C."/>
            <person name="Cichocki N."/>
            <person name="Clum A."/>
            <person name="Culley D."/>
            <person name="Crous P.W."/>
            <person name="Fauchery L."/>
            <person name="Girlanda M."/>
            <person name="Hayes R.D."/>
            <person name="Keri Z."/>
            <person name="LaButti K."/>
            <person name="Lipzen A."/>
            <person name="Lombard V."/>
            <person name="Magnuson J."/>
            <person name="Maillard F."/>
            <person name="Murat C."/>
            <person name="Nolan M."/>
            <person name="Ohm R.A."/>
            <person name="Pangilinan J."/>
            <person name="Pereira M.F."/>
            <person name="Perotto S."/>
            <person name="Peter M."/>
            <person name="Pfister S."/>
            <person name="Riley R."/>
            <person name="Sitrit Y."/>
            <person name="Stielow J.B."/>
            <person name="Szollosi G."/>
            <person name="Zifcakova L."/>
            <person name="Stursova M."/>
            <person name="Spatafora J.W."/>
            <person name="Tedersoo L."/>
            <person name="Vaario L.M."/>
            <person name="Yamada A."/>
            <person name="Yan M."/>
            <person name="Wang P."/>
            <person name="Xu J."/>
            <person name="Bruns T."/>
            <person name="Baldrian P."/>
            <person name="Vilgalys R."/>
            <person name="Dunand C."/>
            <person name="Henrissat B."/>
            <person name="Grigoriev I.V."/>
            <person name="Hibbett D."/>
            <person name="Nagy L.G."/>
            <person name="Martin F.M."/>
        </authorList>
    </citation>
    <scope>NUCLEOTIDE SEQUENCE</scope>
    <source>
        <strain evidence="10">UP504</strain>
    </source>
</reference>
<comment type="subcellular location">
    <subcellularLocation>
        <location evidence="2">Cytoplasm</location>
    </subcellularLocation>
    <subcellularLocation>
        <location evidence="1">Nucleus</location>
    </subcellularLocation>
</comment>
<protein>
    <recommendedName>
        <fullName evidence="4">COP9 signalosome complex subunit 3</fullName>
    </recommendedName>
</protein>
<feature type="domain" description="PCI" evidence="9">
    <location>
        <begin position="200"/>
        <end position="366"/>
    </location>
</feature>
<evidence type="ECO:0000313" key="10">
    <source>
        <dbReference type="EMBL" id="KAF9517991.1"/>
    </source>
</evidence>
<keyword evidence="5" id="KW-0963">Cytoplasm</keyword>
<comment type="similarity">
    <text evidence="3">Belongs to the CSN3 family.</text>
</comment>
<dbReference type="InterPro" id="IPR000717">
    <property type="entry name" value="PCI_dom"/>
</dbReference>
<dbReference type="GO" id="GO:0006511">
    <property type="term" value="P:ubiquitin-dependent protein catabolic process"/>
    <property type="evidence" value="ECO:0007669"/>
    <property type="project" value="TreeGrafter"/>
</dbReference>
<proteinExistence type="inferred from homology"/>
<feature type="compositionally biased region" description="Low complexity" evidence="8">
    <location>
        <begin position="413"/>
        <end position="423"/>
    </location>
</feature>
<gene>
    <name evidence="10" type="ORF">BS47DRAFT_1375491</name>
</gene>
<keyword evidence="11" id="KW-1185">Reference proteome</keyword>
<evidence type="ECO:0000256" key="2">
    <source>
        <dbReference type="ARBA" id="ARBA00004496"/>
    </source>
</evidence>
<name>A0A9P6B5F7_9AGAM</name>
<evidence type="ECO:0000256" key="8">
    <source>
        <dbReference type="SAM" id="MobiDB-lite"/>
    </source>
</evidence>
<sequence>MTDTLDALITKITGADANNFRLVSATLSAFLKQDDAENILRGTIQTGQDPLRVLSPSTTTLAYLYILSSRLSASGNGGVHPSYIAEFCQSFDPTAARFAPERITKLARLIVKYSESIRNPPFAILPLYHLVSRYPPSPAYLTTIHPIFLLSCITGTHLSAALPILSTPISQIDLLLSDLDYNDNLQYHYLGGVIFGALKRYEEAEDFLETAVSSPAHSPSAIQLEAYKKLILIQLIRHGKTIPPPKYTNTALTKQMKAIPQYAAIVRHYPTLKGPLQEVLAKEINFFREEGNFGLLTVAINHARRWALKNLNKTYLSLSLHQVASYIGFSNEDEARELVLSMVEDGTLSATLSPDGTLTFLEETLDSSAFAPEAVESMLRQAQDSGELLTELNMSIMKSRELLTKALKEKEASSGYAAAGSPGYDEEPDIWTGGRSGRRVDGLFDD</sequence>
<keyword evidence="7" id="KW-0539">Nucleus</keyword>
<feature type="region of interest" description="Disordered" evidence="8">
    <location>
        <begin position="413"/>
        <end position="446"/>
    </location>
</feature>
<dbReference type="EMBL" id="MU128928">
    <property type="protein sequence ID" value="KAF9517991.1"/>
    <property type="molecule type" value="Genomic_DNA"/>
</dbReference>
<keyword evidence="6" id="KW-0736">Signalosome</keyword>
<dbReference type="OrthoDB" id="29061at2759"/>
<evidence type="ECO:0000256" key="4">
    <source>
        <dbReference type="ARBA" id="ARBA00014878"/>
    </source>
</evidence>
<dbReference type="PANTHER" id="PTHR10758">
    <property type="entry name" value="26S PROTEASOME NON-ATPASE REGULATORY SUBUNIT 3/COP9 SIGNALOSOME COMPLEX SUBUNIT 3"/>
    <property type="match status" value="1"/>
</dbReference>
<dbReference type="Pfam" id="PF22788">
    <property type="entry name" value="COP9_hel_rpt"/>
    <property type="match status" value="1"/>
</dbReference>
<dbReference type="Pfam" id="PF01399">
    <property type="entry name" value="PCI"/>
    <property type="match status" value="1"/>
</dbReference>
<organism evidence="10 11">
    <name type="scientific">Hydnum rufescens UP504</name>
    <dbReference type="NCBI Taxonomy" id="1448309"/>
    <lineage>
        <taxon>Eukaryota</taxon>
        <taxon>Fungi</taxon>
        <taxon>Dikarya</taxon>
        <taxon>Basidiomycota</taxon>
        <taxon>Agaricomycotina</taxon>
        <taxon>Agaricomycetes</taxon>
        <taxon>Cantharellales</taxon>
        <taxon>Hydnaceae</taxon>
        <taxon>Hydnum</taxon>
    </lineage>
</organism>
<evidence type="ECO:0000256" key="1">
    <source>
        <dbReference type="ARBA" id="ARBA00004123"/>
    </source>
</evidence>
<dbReference type="InterPro" id="IPR055089">
    <property type="entry name" value="COP9_N"/>
</dbReference>
<comment type="caution">
    <text evidence="10">The sequence shown here is derived from an EMBL/GenBank/DDBJ whole genome shotgun (WGS) entry which is preliminary data.</text>
</comment>
<dbReference type="Proteomes" id="UP000886523">
    <property type="component" value="Unassembled WGS sequence"/>
</dbReference>
<evidence type="ECO:0000256" key="5">
    <source>
        <dbReference type="ARBA" id="ARBA00022490"/>
    </source>
</evidence>
<dbReference type="AlphaFoldDB" id="A0A9P6B5F7"/>
<dbReference type="GO" id="GO:0005737">
    <property type="term" value="C:cytoplasm"/>
    <property type="evidence" value="ECO:0007669"/>
    <property type="project" value="UniProtKB-SubCell"/>
</dbReference>
<dbReference type="GO" id="GO:0008180">
    <property type="term" value="C:COP9 signalosome"/>
    <property type="evidence" value="ECO:0007669"/>
    <property type="project" value="UniProtKB-KW"/>
</dbReference>
<evidence type="ECO:0000313" key="11">
    <source>
        <dbReference type="Proteomes" id="UP000886523"/>
    </source>
</evidence>
<dbReference type="PANTHER" id="PTHR10758:SF1">
    <property type="entry name" value="COP9 SIGNALOSOME COMPLEX SUBUNIT 3"/>
    <property type="match status" value="1"/>
</dbReference>
<accession>A0A9P6B5F7</accession>